<name>A0AAV4CHW9_9GAST</name>
<keyword evidence="2" id="KW-1185">Reference proteome</keyword>
<gene>
    <name evidence="1" type="ORF">PoB_005716300</name>
</gene>
<reference evidence="1 2" key="1">
    <citation type="journal article" date="2021" name="Elife">
        <title>Chloroplast acquisition without the gene transfer in kleptoplastic sea slugs, Plakobranchus ocellatus.</title>
        <authorList>
            <person name="Maeda T."/>
            <person name="Takahashi S."/>
            <person name="Yoshida T."/>
            <person name="Shimamura S."/>
            <person name="Takaki Y."/>
            <person name="Nagai Y."/>
            <person name="Toyoda A."/>
            <person name="Suzuki Y."/>
            <person name="Arimoto A."/>
            <person name="Ishii H."/>
            <person name="Satoh N."/>
            <person name="Nishiyama T."/>
            <person name="Hasebe M."/>
            <person name="Maruyama T."/>
            <person name="Minagawa J."/>
            <person name="Obokata J."/>
            <person name="Shigenobu S."/>
        </authorList>
    </citation>
    <scope>NUCLEOTIDE SEQUENCE [LARGE SCALE GENOMIC DNA]</scope>
</reference>
<organism evidence="1 2">
    <name type="scientific">Plakobranchus ocellatus</name>
    <dbReference type="NCBI Taxonomy" id="259542"/>
    <lineage>
        <taxon>Eukaryota</taxon>
        <taxon>Metazoa</taxon>
        <taxon>Spiralia</taxon>
        <taxon>Lophotrochozoa</taxon>
        <taxon>Mollusca</taxon>
        <taxon>Gastropoda</taxon>
        <taxon>Heterobranchia</taxon>
        <taxon>Euthyneura</taxon>
        <taxon>Panpulmonata</taxon>
        <taxon>Sacoglossa</taxon>
        <taxon>Placobranchoidea</taxon>
        <taxon>Plakobranchidae</taxon>
        <taxon>Plakobranchus</taxon>
    </lineage>
</organism>
<dbReference type="AlphaFoldDB" id="A0AAV4CHW9"/>
<dbReference type="Proteomes" id="UP000735302">
    <property type="component" value="Unassembled WGS sequence"/>
</dbReference>
<protein>
    <submittedName>
        <fullName evidence="1">Uncharacterized protein</fullName>
    </submittedName>
</protein>
<evidence type="ECO:0000313" key="2">
    <source>
        <dbReference type="Proteomes" id="UP000735302"/>
    </source>
</evidence>
<proteinExistence type="predicted"/>
<dbReference type="EMBL" id="BLXT01006250">
    <property type="protein sequence ID" value="GFO30658.1"/>
    <property type="molecule type" value="Genomic_DNA"/>
</dbReference>
<sequence length="87" mass="9492">MSCRVADGVSPFHNSSTAQFWPPLVKEGRLGTSHDRQTKPASRSTCVADDSQNCSLLHRCGSPRIWPPTSHVDKRLECQIYGPGGLA</sequence>
<comment type="caution">
    <text evidence="1">The sequence shown here is derived from an EMBL/GenBank/DDBJ whole genome shotgun (WGS) entry which is preliminary data.</text>
</comment>
<evidence type="ECO:0000313" key="1">
    <source>
        <dbReference type="EMBL" id="GFO30658.1"/>
    </source>
</evidence>
<accession>A0AAV4CHW9</accession>